<protein>
    <submittedName>
        <fullName evidence="1">693_t:CDS:1</fullName>
    </submittedName>
</protein>
<accession>A0ACA9LMA1</accession>
<dbReference type="Proteomes" id="UP000789860">
    <property type="component" value="Unassembled WGS sequence"/>
</dbReference>
<proteinExistence type="predicted"/>
<sequence>MVDVGTQTELTMEHLKEMENNIHSLSERLTTTDIVDTNSLDGKDILFRLDVIERGVASMEEDKIHNQTQGNEMRIKLLNLELERKRVQ</sequence>
<reference evidence="1" key="1">
    <citation type="submission" date="2021-06" db="EMBL/GenBank/DDBJ databases">
        <authorList>
            <person name="Kallberg Y."/>
            <person name="Tangrot J."/>
            <person name="Rosling A."/>
        </authorList>
    </citation>
    <scope>NUCLEOTIDE SEQUENCE</scope>
    <source>
        <strain evidence="1">AU212A</strain>
    </source>
</reference>
<evidence type="ECO:0000313" key="2">
    <source>
        <dbReference type="Proteomes" id="UP000789860"/>
    </source>
</evidence>
<keyword evidence="2" id="KW-1185">Reference proteome</keyword>
<organism evidence="1 2">
    <name type="scientific">Scutellospora calospora</name>
    <dbReference type="NCBI Taxonomy" id="85575"/>
    <lineage>
        <taxon>Eukaryota</taxon>
        <taxon>Fungi</taxon>
        <taxon>Fungi incertae sedis</taxon>
        <taxon>Mucoromycota</taxon>
        <taxon>Glomeromycotina</taxon>
        <taxon>Glomeromycetes</taxon>
        <taxon>Diversisporales</taxon>
        <taxon>Gigasporaceae</taxon>
        <taxon>Scutellospora</taxon>
    </lineage>
</organism>
<name>A0ACA9LMA1_9GLOM</name>
<dbReference type="EMBL" id="CAJVPM010005989">
    <property type="protein sequence ID" value="CAG8530225.1"/>
    <property type="molecule type" value="Genomic_DNA"/>
</dbReference>
<evidence type="ECO:0000313" key="1">
    <source>
        <dbReference type="EMBL" id="CAG8530225.1"/>
    </source>
</evidence>
<comment type="caution">
    <text evidence="1">The sequence shown here is derived from an EMBL/GenBank/DDBJ whole genome shotgun (WGS) entry which is preliminary data.</text>
</comment>
<gene>
    <name evidence="1" type="ORF">SCALOS_LOCUS4427</name>
</gene>